<evidence type="ECO:0000256" key="1">
    <source>
        <dbReference type="SAM" id="MobiDB-lite"/>
    </source>
</evidence>
<dbReference type="AlphaFoldDB" id="A0A6J4IJ23"/>
<gene>
    <name evidence="2" type="ORF">AVDCRST_MAG54-2032</name>
</gene>
<proteinExistence type="predicted"/>
<feature type="compositionally biased region" description="Basic residues" evidence="1">
    <location>
        <begin position="57"/>
        <end position="69"/>
    </location>
</feature>
<sequence>GGHGRLAQRRSPRGPGGHDGGRPDERARRPGAGRGGGRRRRGGAARIVGDGAAGRWHAGRGPHRRPGRV</sequence>
<name>A0A6J4IJ23_9PSEU</name>
<feature type="compositionally biased region" description="Low complexity" evidence="1">
    <location>
        <begin position="44"/>
        <end position="56"/>
    </location>
</feature>
<protein>
    <submittedName>
        <fullName evidence="2">Sulfur carrier protein ThiS</fullName>
    </submittedName>
</protein>
<organism evidence="2">
    <name type="scientific">uncultured Actinomycetospora sp</name>
    <dbReference type="NCBI Taxonomy" id="1135996"/>
    <lineage>
        <taxon>Bacteria</taxon>
        <taxon>Bacillati</taxon>
        <taxon>Actinomycetota</taxon>
        <taxon>Actinomycetes</taxon>
        <taxon>Pseudonocardiales</taxon>
        <taxon>Pseudonocardiaceae</taxon>
        <taxon>Actinomycetospora</taxon>
        <taxon>environmental samples</taxon>
    </lineage>
</organism>
<feature type="compositionally biased region" description="Basic residues" evidence="1">
    <location>
        <begin position="1"/>
        <end position="12"/>
    </location>
</feature>
<dbReference type="EMBL" id="CADCTH010000270">
    <property type="protein sequence ID" value="CAA9251858.1"/>
    <property type="molecule type" value="Genomic_DNA"/>
</dbReference>
<reference evidence="2" key="1">
    <citation type="submission" date="2020-02" db="EMBL/GenBank/DDBJ databases">
        <authorList>
            <person name="Meier V. D."/>
        </authorList>
    </citation>
    <scope>NUCLEOTIDE SEQUENCE</scope>
    <source>
        <strain evidence="2">AVDCRST_MAG54</strain>
    </source>
</reference>
<accession>A0A6J4IJ23</accession>
<feature type="region of interest" description="Disordered" evidence="1">
    <location>
        <begin position="1"/>
        <end position="69"/>
    </location>
</feature>
<evidence type="ECO:0000313" key="2">
    <source>
        <dbReference type="EMBL" id="CAA9251858.1"/>
    </source>
</evidence>
<feature type="non-terminal residue" evidence="2">
    <location>
        <position position="69"/>
    </location>
</feature>
<feature type="non-terminal residue" evidence="2">
    <location>
        <position position="1"/>
    </location>
</feature>
<feature type="compositionally biased region" description="Basic and acidic residues" evidence="1">
    <location>
        <begin position="19"/>
        <end position="28"/>
    </location>
</feature>